<reference evidence="2" key="1">
    <citation type="submission" date="2022-01" db="EMBL/GenBank/DDBJ databases">
        <authorList>
            <person name="Jo J.-H."/>
            <person name="Im W.-T."/>
        </authorList>
    </citation>
    <scope>NUCLEOTIDE SEQUENCE</scope>
    <source>
        <strain evidence="2">XY25</strain>
    </source>
</reference>
<accession>A0ABS9K7T2</accession>
<keyword evidence="1" id="KW-0732">Signal</keyword>
<protein>
    <submittedName>
        <fullName evidence="2">Uncharacterized protein</fullName>
    </submittedName>
</protein>
<proteinExistence type="predicted"/>
<comment type="caution">
    <text evidence="2">The sequence shown here is derived from an EMBL/GenBank/DDBJ whole genome shotgun (WGS) entry which is preliminary data.</text>
</comment>
<feature type="chain" id="PRO_5047095996" evidence="1">
    <location>
        <begin position="26"/>
        <end position="188"/>
    </location>
</feature>
<dbReference type="Proteomes" id="UP001165384">
    <property type="component" value="Unassembled WGS sequence"/>
</dbReference>
<organism evidence="2 3">
    <name type="scientific">Dechloromonas hankyongensis</name>
    <dbReference type="NCBI Taxonomy" id="2908002"/>
    <lineage>
        <taxon>Bacteria</taxon>
        <taxon>Pseudomonadati</taxon>
        <taxon>Pseudomonadota</taxon>
        <taxon>Betaproteobacteria</taxon>
        <taxon>Rhodocyclales</taxon>
        <taxon>Azonexaceae</taxon>
        <taxon>Dechloromonas</taxon>
    </lineage>
</organism>
<evidence type="ECO:0000313" key="3">
    <source>
        <dbReference type="Proteomes" id="UP001165384"/>
    </source>
</evidence>
<feature type="signal peptide" evidence="1">
    <location>
        <begin position="1"/>
        <end position="25"/>
    </location>
</feature>
<evidence type="ECO:0000256" key="1">
    <source>
        <dbReference type="SAM" id="SignalP"/>
    </source>
</evidence>
<name>A0ABS9K7T2_9RHOO</name>
<gene>
    <name evidence="2" type="ORF">LZ012_19545</name>
</gene>
<dbReference type="EMBL" id="JAKLTN010000010">
    <property type="protein sequence ID" value="MCG2579190.1"/>
    <property type="molecule type" value="Genomic_DNA"/>
</dbReference>
<sequence length="188" mass="20956">MKTLAGKIVCGLLALQALFALPAQAWDMRGEKTLLIEPRAGSPLRLGTIVFTPAGGLTRFEIKLDHHVFTDYFLSMKEFKCIDGPTEIQCHVPYPYANPRTVSATDLRWLEHELLFLFKAQKEFGAKLWNGLYYSLQLTDGGLVGTPEAVDLTLIGAPPADLTTPPYGPADRSEIAPETRWFPRLLIR</sequence>
<keyword evidence="3" id="KW-1185">Reference proteome</keyword>
<dbReference type="RefSeq" id="WP_275712656.1">
    <property type="nucleotide sequence ID" value="NZ_JAKLTN010000010.1"/>
</dbReference>
<evidence type="ECO:0000313" key="2">
    <source>
        <dbReference type="EMBL" id="MCG2579190.1"/>
    </source>
</evidence>